<dbReference type="Gene3D" id="2.30.29.30">
    <property type="entry name" value="Pleckstrin-homology domain (PH domain)/Phosphotyrosine-binding domain (PTB)"/>
    <property type="match status" value="2"/>
</dbReference>
<dbReference type="Pfam" id="PF00373">
    <property type="entry name" value="FERM_M"/>
    <property type="match status" value="1"/>
</dbReference>
<dbReference type="SMART" id="SM00139">
    <property type="entry name" value="MyTH4"/>
    <property type="match status" value="1"/>
</dbReference>
<dbReference type="PANTHER" id="PTHR46049">
    <property type="entry name" value="AGAP003327-PA"/>
    <property type="match status" value="1"/>
</dbReference>
<dbReference type="InterPro" id="IPR000299">
    <property type="entry name" value="FERM_domain"/>
</dbReference>
<organism evidence="8 9">
    <name type="scientific">Kryptolebias marmoratus</name>
    <name type="common">Mangrove killifish</name>
    <name type="synonym">Rivulus marmoratus</name>
    <dbReference type="NCBI Taxonomy" id="37003"/>
    <lineage>
        <taxon>Eukaryota</taxon>
        <taxon>Metazoa</taxon>
        <taxon>Chordata</taxon>
        <taxon>Craniata</taxon>
        <taxon>Vertebrata</taxon>
        <taxon>Euteleostomi</taxon>
        <taxon>Actinopterygii</taxon>
        <taxon>Neopterygii</taxon>
        <taxon>Teleostei</taxon>
        <taxon>Neoteleostei</taxon>
        <taxon>Acanthomorphata</taxon>
        <taxon>Ovalentaria</taxon>
        <taxon>Atherinomorphae</taxon>
        <taxon>Cyprinodontiformes</taxon>
        <taxon>Rivulidae</taxon>
        <taxon>Kryptolebias</taxon>
    </lineage>
</organism>
<dbReference type="Pfam" id="PF00784">
    <property type="entry name" value="MyTH4"/>
    <property type="match status" value="1"/>
</dbReference>
<dbReference type="SUPFAM" id="SSF50729">
    <property type="entry name" value="PH domain-like"/>
    <property type="match status" value="2"/>
</dbReference>
<keyword evidence="9" id="KW-1185">Reference proteome</keyword>
<evidence type="ECO:0000256" key="3">
    <source>
        <dbReference type="ARBA" id="ARBA00022741"/>
    </source>
</evidence>
<dbReference type="GO" id="GO:0005856">
    <property type="term" value="C:cytoskeleton"/>
    <property type="evidence" value="ECO:0007669"/>
    <property type="project" value="InterPro"/>
</dbReference>
<dbReference type="InterPro" id="IPR019749">
    <property type="entry name" value="Band_41_domain"/>
</dbReference>
<keyword evidence="4" id="KW-0067">ATP-binding</keyword>
<dbReference type="SMART" id="SM00295">
    <property type="entry name" value="B41"/>
    <property type="match status" value="1"/>
</dbReference>
<dbReference type="Gene3D" id="1.20.80.10">
    <property type="match status" value="1"/>
</dbReference>
<dbReference type="Pfam" id="PF21989">
    <property type="entry name" value="RA_2"/>
    <property type="match status" value="1"/>
</dbReference>
<protein>
    <submittedName>
        <fullName evidence="8">Pleckstrin homology, MyTH4 and FERM domain containing H3</fullName>
    </submittedName>
</protein>
<dbReference type="Gene3D" id="1.25.40.530">
    <property type="entry name" value="MyTH4 domain"/>
    <property type="match status" value="1"/>
</dbReference>
<dbReference type="PROSITE" id="PS50057">
    <property type="entry name" value="FERM_3"/>
    <property type="match status" value="1"/>
</dbReference>
<dbReference type="InterPro" id="IPR038185">
    <property type="entry name" value="MyTH4_dom_sf"/>
</dbReference>
<dbReference type="GeneTree" id="ENSGT00940000159764"/>
<name>A0A3Q3B546_KRYMA</name>
<dbReference type="AlphaFoldDB" id="A0A3Q3B546"/>
<dbReference type="PANTHER" id="PTHR46049:SF5">
    <property type="entry name" value="PLECKSTRIN HOMOLOGY DOMAIN-CONTAINING FAMILY H MEMBER 3"/>
    <property type="match status" value="1"/>
</dbReference>
<dbReference type="InterPro" id="IPR000857">
    <property type="entry name" value="MyTH4_dom"/>
</dbReference>
<comment type="subcellular location">
    <subcellularLocation>
        <location evidence="1">Cytoplasm</location>
    </subcellularLocation>
</comment>
<evidence type="ECO:0000256" key="2">
    <source>
        <dbReference type="ARBA" id="ARBA00022490"/>
    </source>
</evidence>
<dbReference type="Pfam" id="PF02174">
    <property type="entry name" value="IRS"/>
    <property type="match status" value="1"/>
</dbReference>
<evidence type="ECO:0000256" key="4">
    <source>
        <dbReference type="ARBA" id="ARBA00022840"/>
    </source>
</evidence>
<accession>A0A3Q3B546</accession>
<dbReference type="OMA" id="QCLMGDF"/>
<sequence length="728" mass="82933">MPLQGNCWFLCCRQGFSLLGRDYGEKEEEESFELRNKEDLTPNGRWLLREVRGSWIKHRRYWFVLSQDSLDYYTGPEKGARRLGTLVLTSLCSVIWPDKQTFKETYWSITVYGRKHCYRLYTKHFNEAVHWACAIQKIIDTKSPVETPTQLLIRDIEENKFNPEVVEHIYQHNPILKYTQGPLYAPLLPFPYGSLEHTGYGSVREEAVKLFNCLQQLESALEPVPIIQGVLQTCLDLRSLRDEVYCQLVKQTSYTPSPYTAAHLRYWQLLTCMSCSFLPGPNVLKYLRFHLKIQSQSPESEMDNYASFISEALEKTKCRECVPSWEEIQMLMNRQEMLCTIHYPGPGSCQLYINSHTTANEVVRRMQEKLGLGDSRNTFALYEQNALWEQPVPGSALIADILTLTTKESESKSQWKLCFKLYCLMDADSISVDSIEYLFLFEQQCHEIVVRGQLPACEEDLQALAALRLQSLMGDFSTHAPCPPLDELFPGHMLETRVLLSLSAPQAVPPCQVAAQGCPATQRFPTGLLAGTLWSHTAAAAHKQKVEHDKRLRSRLKEESAAVMSSILERWRDLAGYSRRDSMAAYLTIARQWSGFGCTLYEVDFYIQSSTGNFSQKLWLGVAATSVSLYKQGESEALESFPYGQICSYGVSDSNTFRITAGDRDLIFETTKLTEIMQLMNAYFSAIHHQRGKGEDPDITITENTEVGFCHLASTPTPTLLELPSHPV</sequence>
<reference evidence="8" key="2">
    <citation type="submission" date="2025-09" db="UniProtKB">
        <authorList>
            <consortium name="Ensembl"/>
        </authorList>
    </citation>
    <scope>IDENTIFICATION</scope>
</reference>
<dbReference type="Proteomes" id="UP000264800">
    <property type="component" value="Unplaced"/>
</dbReference>
<feature type="domain" description="FERM" evidence="6">
    <location>
        <begin position="337"/>
        <end position="694"/>
    </location>
</feature>
<dbReference type="SUPFAM" id="SSF47031">
    <property type="entry name" value="Second domain of FERM"/>
    <property type="match status" value="1"/>
</dbReference>
<dbReference type="PROSITE" id="PS51016">
    <property type="entry name" value="MYTH4"/>
    <property type="match status" value="1"/>
</dbReference>
<evidence type="ECO:0000259" key="6">
    <source>
        <dbReference type="PROSITE" id="PS50057"/>
    </source>
</evidence>
<evidence type="ECO:0000256" key="5">
    <source>
        <dbReference type="ARBA" id="ARBA00023175"/>
    </source>
</evidence>
<dbReference type="InterPro" id="IPR051724">
    <property type="entry name" value="Actin_motor_Myosin"/>
</dbReference>
<dbReference type="InterPro" id="IPR002404">
    <property type="entry name" value="IRS_PTB"/>
</dbReference>
<dbReference type="Gene3D" id="3.10.20.90">
    <property type="entry name" value="Phosphatidylinositol 3-kinase Catalytic Subunit, Chain A, domain 1"/>
    <property type="match status" value="1"/>
</dbReference>
<dbReference type="CDD" id="cd14473">
    <property type="entry name" value="FERM_B-lobe"/>
    <property type="match status" value="1"/>
</dbReference>
<dbReference type="FunFam" id="1.25.40.530:FF:000001">
    <property type="entry name" value="Pleckstrin homology domain-containing family H member 2"/>
    <property type="match status" value="1"/>
</dbReference>
<dbReference type="Ensembl" id="ENSKMAT00000024536.1">
    <property type="protein sequence ID" value="ENSKMAP00000024230.1"/>
    <property type="gene ID" value="ENSKMAG00000017951.1"/>
</dbReference>
<keyword evidence="3" id="KW-0547">Nucleotide-binding</keyword>
<dbReference type="InterPro" id="IPR019748">
    <property type="entry name" value="FERM_central"/>
</dbReference>
<dbReference type="InterPro" id="IPR011993">
    <property type="entry name" value="PH-like_dom_sf"/>
</dbReference>
<keyword evidence="2" id="KW-0963">Cytoplasm</keyword>
<proteinExistence type="predicted"/>
<dbReference type="STRING" id="37003.ENSKMAP00000024230"/>
<dbReference type="GO" id="GO:0005737">
    <property type="term" value="C:cytoplasm"/>
    <property type="evidence" value="ECO:0007669"/>
    <property type="project" value="UniProtKB-SubCell"/>
</dbReference>
<dbReference type="InterPro" id="IPR035963">
    <property type="entry name" value="FERM_2"/>
</dbReference>
<dbReference type="InterPro" id="IPR014352">
    <property type="entry name" value="FERM/acyl-CoA-bd_prot_sf"/>
</dbReference>
<evidence type="ECO:0000313" key="9">
    <source>
        <dbReference type="Proteomes" id="UP000264800"/>
    </source>
</evidence>
<evidence type="ECO:0000256" key="1">
    <source>
        <dbReference type="ARBA" id="ARBA00004496"/>
    </source>
</evidence>
<evidence type="ECO:0000313" key="8">
    <source>
        <dbReference type="Ensembl" id="ENSKMAP00000024230.1"/>
    </source>
</evidence>
<evidence type="ECO:0000259" key="7">
    <source>
        <dbReference type="PROSITE" id="PS51016"/>
    </source>
</evidence>
<reference evidence="8" key="1">
    <citation type="submission" date="2025-08" db="UniProtKB">
        <authorList>
            <consortium name="Ensembl"/>
        </authorList>
    </citation>
    <scope>IDENTIFICATION</scope>
</reference>
<feature type="domain" description="MyTH4" evidence="7">
    <location>
        <begin position="178"/>
        <end position="332"/>
    </location>
</feature>
<keyword evidence="5" id="KW-0505">Motor protein</keyword>
<dbReference type="GO" id="GO:0005524">
    <property type="term" value="F:ATP binding"/>
    <property type="evidence" value="ECO:0007669"/>
    <property type="project" value="UniProtKB-KW"/>
</dbReference>